<dbReference type="AlphaFoldDB" id="K1RDN2"/>
<name>K1RDN2_9ZZZZ</name>
<proteinExistence type="predicted"/>
<organism evidence="1">
    <name type="scientific">human gut metagenome</name>
    <dbReference type="NCBI Taxonomy" id="408170"/>
    <lineage>
        <taxon>unclassified sequences</taxon>
        <taxon>metagenomes</taxon>
        <taxon>organismal metagenomes</taxon>
    </lineage>
</organism>
<gene>
    <name evidence="1" type="ORF">LEA_19657</name>
</gene>
<accession>K1RDN2</accession>
<protein>
    <submittedName>
        <fullName evidence="1">Uncharacterized protein</fullName>
    </submittedName>
</protein>
<evidence type="ECO:0000313" key="1">
    <source>
        <dbReference type="EMBL" id="EKC46837.1"/>
    </source>
</evidence>
<comment type="caution">
    <text evidence="1">The sequence shown here is derived from an EMBL/GenBank/DDBJ whole genome shotgun (WGS) entry which is preliminary data.</text>
</comment>
<dbReference type="EMBL" id="AJWY01013515">
    <property type="protein sequence ID" value="EKC46837.1"/>
    <property type="molecule type" value="Genomic_DNA"/>
</dbReference>
<sequence>GCGREFMTPRSKCEKKIKSVIRNAVEEEK</sequence>
<feature type="non-terminal residue" evidence="1">
    <location>
        <position position="1"/>
    </location>
</feature>
<reference evidence="1" key="1">
    <citation type="journal article" date="2013" name="Environ. Microbiol.">
        <title>Microbiota from the distal guts of lean and obese adolescents exhibit partial functional redundancy besides clear differences in community structure.</title>
        <authorList>
            <person name="Ferrer M."/>
            <person name="Ruiz A."/>
            <person name="Lanza F."/>
            <person name="Haange S.B."/>
            <person name="Oberbach A."/>
            <person name="Till H."/>
            <person name="Bargiela R."/>
            <person name="Campoy C."/>
            <person name="Segura M.T."/>
            <person name="Richter M."/>
            <person name="von Bergen M."/>
            <person name="Seifert J."/>
            <person name="Suarez A."/>
        </authorList>
    </citation>
    <scope>NUCLEOTIDE SEQUENCE</scope>
</reference>